<gene>
    <name evidence="1" type="ORF">LX59_02961</name>
</gene>
<protein>
    <submittedName>
        <fullName evidence="1">Uncharacterized protein</fullName>
    </submittedName>
</protein>
<proteinExistence type="predicted"/>
<dbReference type="AlphaFoldDB" id="A0A562HZQ1"/>
<comment type="caution">
    <text evidence="1">The sequence shown here is derived from an EMBL/GenBank/DDBJ whole genome shotgun (WGS) entry which is preliminary data.</text>
</comment>
<name>A0A562HZQ1_9GAMM</name>
<evidence type="ECO:0000313" key="1">
    <source>
        <dbReference type="EMBL" id="TWH63898.1"/>
    </source>
</evidence>
<reference evidence="1 2" key="1">
    <citation type="submission" date="2019-07" db="EMBL/GenBank/DDBJ databases">
        <title>Genomic Encyclopedia of Type Strains, Phase I: the one thousand microbial genomes (KMG-I) project.</title>
        <authorList>
            <person name="Kyrpides N."/>
        </authorList>
    </citation>
    <scope>NUCLEOTIDE SEQUENCE [LARGE SCALE GENOMIC DNA]</scope>
    <source>
        <strain evidence="1 2">DSM 375</strain>
    </source>
</reference>
<dbReference type="Proteomes" id="UP000319627">
    <property type="component" value="Unassembled WGS sequence"/>
</dbReference>
<keyword evidence="2" id="KW-1185">Reference proteome</keyword>
<dbReference type="EMBL" id="VLKG01000016">
    <property type="protein sequence ID" value="TWH63898.1"/>
    <property type="molecule type" value="Genomic_DNA"/>
</dbReference>
<sequence length="123" mass="14216">MDKLGQAIQQVSMTYLPTRSSDMLIHGRAEGTVPFGIGRVSSGQCAIDCIQGSATPTRAQPYFSDFKSEYPSEYSGLKLENPQPMHQHYEWRICSGEFRSEPMPEFRHRALHEFRSLNKWFQW</sequence>
<organism evidence="1 2">
    <name type="scientific">Azomonas agilis</name>
    <dbReference type="NCBI Taxonomy" id="116849"/>
    <lineage>
        <taxon>Bacteria</taxon>
        <taxon>Pseudomonadati</taxon>
        <taxon>Pseudomonadota</taxon>
        <taxon>Gammaproteobacteria</taxon>
        <taxon>Pseudomonadales</taxon>
        <taxon>Pseudomonadaceae</taxon>
        <taxon>Azomonas</taxon>
    </lineage>
</organism>
<accession>A0A562HZQ1</accession>
<evidence type="ECO:0000313" key="2">
    <source>
        <dbReference type="Proteomes" id="UP000319627"/>
    </source>
</evidence>